<keyword evidence="3 10" id="KW-0813">Transport</keyword>
<evidence type="ECO:0000256" key="4">
    <source>
        <dbReference type="ARBA" id="ARBA00022452"/>
    </source>
</evidence>
<evidence type="ECO:0000256" key="7">
    <source>
        <dbReference type="ARBA" id="ARBA00023136"/>
    </source>
</evidence>
<evidence type="ECO:0000313" key="15">
    <source>
        <dbReference type="Proteomes" id="UP000056453"/>
    </source>
</evidence>
<dbReference type="InterPro" id="IPR037066">
    <property type="entry name" value="Plug_dom_sf"/>
</dbReference>
<dbReference type="Gene3D" id="2.170.130.10">
    <property type="entry name" value="TonB-dependent receptor, plug domain"/>
    <property type="match status" value="1"/>
</dbReference>
<evidence type="ECO:0000313" key="14">
    <source>
        <dbReference type="EMBL" id="KVP93145.1"/>
    </source>
</evidence>
<dbReference type="InterPro" id="IPR010100">
    <property type="entry name" value="TonB-dep_Cu_rcpt"/>
</dbReference>
<comment type="subcellular location">
    <subcellularLocation>
        <location evidence="1 10">Cell outer membrane</location>
        <topology evidence="1 10">Multi-pass membrane protein</topology>
    </subcellularLocation>
</comment>
<name>A0AAW3MNR8_9BURK</name>
<dbReference type="Pfam" id="PF00593">
    <property type="entry name" value="TonB_dep_Rec_b-barrel"/>
    <property type="match status" value="1"/>
</dbReference>
<dbReference type="PROSITE" id="PS52016">
    <property type="entry name" value="TONB_DEPENDENT_REC_3"/>
    <property type="match status" value="1"/>
</dbReference>
<dbReference type="PANTHER" id="PTHR30069:SF49">
    <property type="entry name" value="OUTER MEMBRANE PROTEIN C"/>
    <property type="match status" value="1"/>
</dbReference>
<dbReference type="GO" id="GO:0044718">
    <property type="term" value="P:siderophore transmembrane transport"/>
    <property type="evidence" value="ECO:0007669"/>
    <property type="project" value="TreeGrafter"/>
</dbReference>
<dbReference type="Gene3D" id="2.40.170.20">
    <property type="entry name" value="TonB-dependent receptor, beta-barrel domain"/>
    <property type="match status" value="1"/>
</dbReference>
<evidence type="ECO:0000259" key="12">
    <source>
        <dbReference type="Pfam" id="PF00593"/>
    </source>
</evidence>
<keyword evidence="9 10" id="KW-0998">Cell outer membrane</keyword>
<dbReference type="InterPro" id="IPR000531">
    <property type="entry name" value="Beta-barrel_TonB"/>
</dbReference>
<keyword evidence="7 10" id="KW-0472">Membrane</keyword>
<dbReference type="GO" id="GO:0015344">
    <property type="term" value="F:siderophore uptake transmembrane transporter activity"/>
    <property type="evidence" value="ECO:0007669"/>
    <property type="project" value="TreeGrafter"/>
</dbReference>
<dbReference type="RefSeq" id="WP_059955623.1">
    <property type="nucleotide sequence ID" value="NZ_LPBJ01000078.1"/>
</dbReference>
<feature type="domain" description="TonB-dependent receptor-like beta-barrel" evidence="12">
    <location>
        <begin position="243"/>
        <end position="683"/>
    </location>
</feature>
<dbReference type="Pfam" id="PF07715">
    <property type="entry name" value="Plug"/>
    <property type="match status" value="1"/>
</dbReference>
<evidence type="ECO:0000256" key="10">
    <source>
        <dbReference type="PROSITE-ProRule" id="PRU01360"/>
    </source>
</evidence>
<keyword evidence="4 10" id="KW-1134">Transmembrane beta strand</keyword>
<feature type="domain" description="TonB-dependent receptor plug" evidence="13">
    <location>
        <begin position="91"/>
        <end position="189"/>
    </location>
</feature>
<keyword evidence="15" id="KW-1185">Reference proteome</keyword>
<dbReference type="PANTHER" id="PTHR30069">
    <property type="entry name" value="TONB-DEPENDENT OUTER MEMBRANE RECEPTOR"/>
    <property type="match status" value="1"/>
</dbReference>
<dbReference type="NCBIfam" id="TIGR01778">
    <property type="entry name" value="TonB-copper"/>
    <property type="match status" value="1"/>
</dbReference>
<gene>
    <name evidence="14" type="ORF">WJ96_14315</name>
</gene>
<dbReference type="GO" id="GO:0009279">
    <property type="term" value="C:cell outer membrane"/>
    <property type="evidence" value="ECO:0007669"/>
    <property type="project" value="UniProtKB-SubCell"/>
</dbReference>
<accession>A0AAW3MNR8</accession>
<evidence type="ECO:0000256" key="11">
    <source>
        <dbReference type="RuleBase" id="RU003357"/>
    </source>
</evidence>
<dbReference type="InterPro" id="IPR036942">
    <property type="entry name" value="Beta-barrel_TonB_sf"/>
</dbReference>
<sequence length="723" mass="77769">MTHVPLRAPSASRNASRITCNTTRNTTTRRLPLMLKLTMPALAASAMTAACAATGAARAEGAAPAVQAGAADLLPPVEVVASPLRTPLVVVTNPKTPRQPLPASDGADYLKTIPGFASIRSGGTNGDAVLRGMFGSRLNILANGMPTLGACPGRMDAPTSYIAPESYDKLTVVKGPQTVLYGPGASAGTVLFERTTRRFDKPGMRFDGSLVGGSFGRNDQNIDVTAGTPDVYGRVTANHAHSDDYKDGNGRTVPSQWDKWNADVALGWTPDDHTRVELTAGGGDGYARYAGRGMDGAHFRRETFGLSFDKQHIGDVLDRVEARVYYNEADHVMDNYTLRQPDPTSSMPMRMASEVRRRTLGARAAATFRFGDDFKLVAGVDAQSNRLDSRSAMGRQNYADKPWNAQTTMWNAGAFGELTWYASDASRVIGGARVDYASARDKRPTTGGMMGKPNPTFDDDRSRVLPSGFIRYERDLTALPVTWYAGIGHAERFPDYWELFSAKRGPAGAVNAFSAVKPEKTTQLDIGAQYRSERLDAWVSAYAGYVQDFILFNYAAGMMGSTTQATNVNAQIMGGEAGVAWRPVAPLRVETSLAYAWGRNVATGDPLPQMPPLEARFGVEYTRGAWSAGGLWRVVASQHRYALNEGNVVGKDFGPSAGFGVLSLHAQYNVSKTVQVSVGVDNVLNKAYTEHLNLAGNAGFGYAANTPVTEPGRTAWVRVSAKM</sequence>
<dbReference type="Proteomes" id="UP000056453">
    <property type="component" value="Unassembled WGS sequence"/>
</dbReference>
<evidence type="ECO:0000256" key="5">
    <source>
        <dbReference type="ARBA" id="ARBA00022692"/>
    </source>
</evidence>
<protein>
    <submittedName>
        <fullName evidence="14">TonB-dependent receptor</fullName>
    </submittedName>
</protein>
<keyword evidence="6 11" id="KW-0798">TonB box</keyword>
<dbReference type="CDD" id="cd01347">
    <property type="entry name" value="ligand_gated_channel"/>
    <property type="match status" value="1"/>
</dbReference>
<dbReference type="SUPFAM" id="SSF56935">
    <property type="entry name" value="Porins"/>
    <property type="match status" value="1"/>
</dbReference>
<evidence type="ECO:0000256" key="9">
    <source>
        <dbReference type="ARBA" id="ARBA00023237"/>
    </source>
</evidence>
<organism evidence="14 15">
    <name type="scientific">Burkholderia ubonensis</name>
    <dbReference type="NCBI Taxonomy" id="101571"/>
    <lineage>
        <taxon>Bacteria</taxon>
        <taxon>Pseudomonadati</taxon>
        <taxon>Pseudomonadota</taxon>
        <taxon>Betaproteobacteria</taxon>
        <taxon>Burkholderiales</taxon>
        <taxon>Burkholderiaceae</taxon>
        <taxon>Burkholderia</taxon>
        <taxon>Burkholderia cepacia complex</taxon>
    </lineage>
</organism>
<evidence type="ECO:0000256" key="1">
    <source>
        <dbReference type="ARBA" id="ARBA00004571"/>
    </source>
</evidence>
<proteinExistence type="inferred from homology"/>
<dbReference type="InterPro" id="IPR039426">
    <property type="entry name" value="TonB-dep_rcpt-like"/>
</dbReference>
<reference evidence="14 15" key="1">
    <citation type="submission" date="2015-11" db="EMBL/GenBank/DDBJ databases">
        <title>Expanding the genomic diversity of Burkholderia species for the development of highly accurate diagnostics.</title>
        <authorList>
            <person name="Sahl J."/>
            <person name="Keim P."/>
            <person name="Wagner D."/>
        </authorList>
    </citation>
    <scope>NUCLEOTIDE SEQUENCE [LARGE SCALE GENOMIC DNA]</scope>
    <source>
        <strain evidence="14 15">MSMB1808WGS</strain>
    </source>
</reference>
<comment type="similarity">
    <text evidence="2 10 11">Belongs to the TonB-dependent receptor family.</text>
</comment>
<comment type="caution">
    <text evidence="14">The sequence shown here is derived from an EMBL/GenBank/DDBJ whole genome shotgun (WGS) entry which is preliminary data.</text>
</comment>
<evidence type="ECO:0000256" key="3">
    <source>
        <dbReference type="ARBA" id="ARBA00022448"/>
    </source>
</evidence>
<evidence type="ECO:0000259" key="13">
    <source>
        <dbReference type="Pfam" id="PF07715"/>
    </source>
</evidence>
<keyword evidence="5 10" id="KW-0812">Transmembrane</keyword>
<keyword evidence="8 14" id="KW-0675">Receptor</keyword>
<dbReference type="AlphaFoldDB" id="A0AAW3MNR8"/>
<dbReference type="InterPro" id="IPR012910">
    <property type="entry name" value="Plug_dom"/>
</dbReference>
<evidence type="ECO:0000256" key="6">
    <source>
        <dbReference type="ARBA" id="ARBA00023077"/>
    </source>
</evidence>
<evidence type="ECO:0000256" key="2">
    <source>
        <dbReference type="ARBA" id="ARBA00009810"/>
    </source>
</evidence>
<dbReference type="EMBL" id="LPBJ01000078">
    <property type="protein sequence ID" value="KVP93145.1"/>
    <property type="molecule type" value="Genomic_DNA"/>
</dbReference>
<evidence type="ECO:0000256" key="8">
    <source>
        <dbReference type="ARBA" id="ARBA00023170"/>
    </source>
</evidence>